<gene>
    <name evidence="2" type="primary">pyrK_13</name>
    <name evidence="2" type="ORF">SDC9_39908</name>
</gene>
<dbReference type="SUPFAM" id="SSF63380">
    <property type="entry name" value="Riboflavin synthase domain-like"/>
    <property type="match status" value="1"/>
</dbReference>
<reference evidence="2" key="1">
    <citation type="submission" date="2019-08" db="EMBL/GenBank/DDBJ databases">
        <authorList>
            <person name="Kucharzyk K."/>
            <person name="Murdoch R.W."/>
            <person name="Higgins S."/>
            <person name="Loffler F."/>
        </authorList>
    </citation>
    <scope>NUCLEOTIDE SEQUENCE</scope>
</reference>
<dbReference type="InterPro" id="IPR017938">
    <property type="entry name" value="Riboflavin_synthase-like_b-brl"/>
</dbReference>
<dbReference type="AlphaFoldDB" id="A0A644VQW0"/>
<organism evidence="2">
    <name type="scientific">bioreactor metagenome</name>
    <dbReference type="NCBI Taxonomy" id="1076179"/>
    <lineage>
        <taxon>unclassified sequences</taxon>
        <taxon>metagenomes</taxon>
        <taxon>ecological metagenomes</taxon>
    </lineage>
</organism>
<dbReference type="PANTHER" id="PTHR43513">
    <property type="entry name" value="DIHYDROOROTATE DEHYDROGENASE B (NAD(+)), ELECTRON TRANSFER SUBUNIT"/>
    <property type="match status" value="1"/>
</dbReference>
<proteinExistence type="predicted"/>
<dbReference type="SUPFAM" id="SSF52343">
    <property type="entry name" value="Ferredoxin reductase-like, C-terminal NADP-linked domain"/>
    <property type="match status" value="1"/>
</dbReference>
<sequence length="401" mass="44187">MDAVFIFMEVAGEVEPLPVQGFALDRQIIRRIQRIDDDVDVLGIEVRLFETVGKALLFVFGEESVHAHDHLPLKVVTHLMYDFVLKSDESGDRTDNRASLLMSDRANVHPHISKEHIMGNYTIVQARALSEAVFEMWIHAPQVARHAKAGQFCIIHADGAGERVPLTISGISKDNIRIAFMAIGTTTKLLSTLKTGDELRDVAGPLGMPSDIAEGNETVVIVGGGVGVACTPILAQAAKDAGNYVIGIIGARNRDLLIFEDDMRSICNELYVTTDDGSYGIKGFASGPLKELCESGRKIDKVWIIGPGMMMKVTSEVTRPFGIKTYVSLNPVMVDGTGMCGSCRVTVGGEMKFACVDGPEFDAHEVDWNDLMTRQRMYLSEEKQSMEYHEEHHVCRCRKVD</sequence>
<dbReference type="Pfam" id="PF10418">
    <property type="entry name" value="DHODB_Fe-S_bind"/>
    <property type="match status" value="1"/>
</dbReference>
<dbReference type="NCBIfam" id="NF004862">
    <property type="entry name" value="PRK06222.1"/>
    <property type="match status" value="1"/>
</dbReference>
<comment type="caution">
    <text evidence="2">The sequence shown here is derived from an EMBL/GenBank/DDBJ whole genome shotgun (WGS) entry which is preliminary data.</text>
</comment>
<dbReference type="InterPro" id="IPR019480">
    <property type="entry name" value="Dihydroorotate_DH_Fe-S-bd"/>
</dbReference>
<evidence type="ECO:0000313" key="2">
    <source>
        <dbReference type="EMBL" id="MPL93761.1"/>
    </source>
</evidence>
<dbReference type="EMBL" id="VSSQ01000402">
    <property type="protein sequence ID" value="MPL93761.1"/>
    <property type="molecule type" value="Genomic_DNA"/>
</dbReference>
<evidence type="ECO:0000259" key="1">
    <source>
        <dbReference type="Pfam" id="PF10418"/>
    </source>
</evidence>
<feature type="domain" description="Dihydroorotate dehydrogenase electron transfer subunit iron-sulphur cluster binding" evidence="1">
    <location>
        <begin position="331"/>
        <end position="367"/>
    </location>
</feature>
<accession>A0A644VQW0</accession>
<dbReference type="InterPro" id="IPR039261">
    <property type="entry name" value="FNR_nucleotide-bd"/>
</dbReference>
<dbReference type="Gene3D" id="3.40.50.80">
    <property type="entry name" value="Nucleotide-binding domain of ferredoxin-NADP reductase (FNR) module"/>
    <property type="match status" value="1"/>
</dbReference>
<dbReference type="PANTHER" id="PTHR43513:SF3">
    <property type="entry name" value="DIHYDROOROTATE DEHYDROGENASE B (NAD(+)), ELECTRON TRANSFER SUBUNIT-RELATED"/>
    <property type="match status" value="1"/>
</dbReference>
<name>A0A644VQW0_9ZZZZ</name>
<protein>
    <submittedName>
        <fullName evidence="2">Dihydroorotate dehydrogenase B (NAD(+)), electron transfer subunit</fullName>
    </submittedName>
</protein>
<dbReference type="Gene3D" id="2.40.30.10">
    <property type="entry name" value="Translation factors"/>
    <property type="match status" value="1"/>
</dbReference>
<dbReference type="InterPro" id="IPR050353">
    <property type="entry name" value="PyrK_electron_transfer"/>
</dbReference>
<dbReference type="CDD" id="cd06219">
    <property type="entry name" value="DHOD_e_trans_like1"/>
    <property type="match status" value="1"/>
</dbReference>